<keyword evidence="1" id="KW-1133">Transmembrane helix</keyword>
<name>A0AB39HJB3_9BACI</name>
<evidence type="ECO:0000313" key="2">
    <source>
        <dbReference type="EMBL" id="XDK32199.1"/>
    </source>
</evidence>
<dbReference type="RefSeq" id="WP_368652920.1">
    <property type="nucleotide sequence ID" value="NZ_CP162599.1"/>
</dbReference>
<organism evidence="2">
    <name type="scientific">Ornithinibacillus sp. 4-3</name>
    <dbReference type="NCBI Taxonomy" id="3231488"/>
    <lineage>
        <taxon>Bacteria</taxon>
        <taxon>Bacillati</taxon>
        <taxon>Bacillota</taxon>
        <taxon>Bacilli</taxon>
        <taxon>Bacillales</taxon>
        <taxon>Bacillaceae</taxon>
        <taxon>Ornithinibacillus</taxon>
    </lineage>
</organism>
<gene>
    <name evidence="2" type="ORF">AB4Y30_14440</name>
</gene>
<evidence type="ECO:0000256" key="1">
    <source>
        <dbReference type="SAM" id="Phobius"/>
    </source>
</evidence>
<evidence type="ECO:0008006" key="3">
    <source>
        <dbReference type="Google" id="ProtNLM"/>
    </source>
</evidence>
<sequence length="71" mass="8219">MENMKGRIHTIDGIRGFSLFGILSANLLIFQYGLWGTMEISLFELSSYDTWMHSFIVFPTEGSHFKEREGQ</sequence>
<dbReference type="EMBL" id="CP162599">
    <property type="protein sequence ID" value="XDK32199.1"/>
    <property type="molecule type" value="Genomic_DNA"/>
</dbReference>
<protein>
    <recommendedName>
        <fullName evidence="3">DUF418 domain-containing protein</fullName>
    </recommendedName>
</protein>
<accession>A0AB39HJB3</accession>
<reference evidence="2" key="1">
    <citation type="submission" date="2024-07" db="EMBL/GenBank/DDBJ databases">
        <title>Halotolerant mesophilic bacterium Ornithinibacillus sp. 4-3, sp. nov., isolated from soil.</title>
        <authorList>
            <person name="Sidarenka A.V."/>
            <person name="Guliayeva D.E."/>
            <person name="Leanovich S.I."/>
            <person name="Hileuskaya K.S."/>
            <person name="Akhremchuk A.E."/>
            <person name="Sikolenko M.A."/>
            <person name="Valentovich L.N."/>
        </authorList>
    </citation>
    <scope>NUCLEOTIDE SEQUENCE</scope>
    <source>
        <strain evidence="2">4-3</strain>
    </source>
</reference>
<keyword evidence="1" id="KW-0812">Transmembrane</keyword>
<dbReference type="AlphaFoldDB" id="A0AB39HJB3"/>
<proteinExistence type="predicted"/>
<keyword evidence="1" id="KW-0472">Membrane</keyword>
<feature type="transmembrane region" description="Helical" evidence="1">
    <location>
        <begin position="12"/>
        <end position="35"/>
    </location>
</feature>